<keyword evidence="3" id="KW-1185">Reference proteome</keyword>
<evidence type="ECO:0000256" key="1">
    <source>
        <dbReference type="SAM" id="Coils"/>
    </source>
</evidence>
<evidence type="ECO:0000256" key="2">
    <source>
        <dbReference type="SAM" id="MobiDB-lite"/>
    </source>
</evidence>
<dbReference type="WBParaSite" id="nRc.2.0.1.t44724-RA">
    <property type="protein sequence ID" value="nRc.2.0.1.t44724-RA"/>
    <property type="gene ID" value="nRc.2.0.1.g44724"/>
</dbReference>
<proteinExistence type="predicted"/>
<sequence>MYISSAKESTLDAAALEVEKSKIKQQYELEMQALKKQFKEEEMSKNKLKEEMAKLKEQYDQHMSNMVRRSSTHETGTGVSLDTDLDPETAMKKLCVINSSRNIEIEFYPLKLRALEILEKRIIGGEKADDEALKQARKKKRIEAAEKRRRKQEAKANNRDVMESIGLDSGSPQDRLEATEIHDLQSEFELDRNDYLDTIRRQNQQLKLLQQILDKVQAPFSTSSSSSPKIVDDQATIRDLTIFFRNLDQIKRDAVWDEDTQKWSLAADKSSASPLPRNSSNSQKRNGSSNFRHDHDENDDYRLRSRLEANNVEDITASYFKPQKSTNIIDRMEMDKYRNINYESTSYFPPKHNGNTWENLINGVIYTEDLYDAPPLNHYFNQENPTRQTSGSAILTSAPNRSINAKLKQTCPLAVLPYSTPCHTSPPGTAWHRAVPVVLSILKGGASRRSAAPRGTARYHL</sequence>
<accession>A0A915L0L7</accession>
<feature type="region of interest" description="Disordered" evidence="2">
    <location>
        <begin position="142"/>
        <end position="173"/>
    </location>
</feature>
<feature type="compositionally biased region" description="Basic residues" evidence="2">
    <location>
        <begin position="142"/>
        <end position="152"/>
    </location>
</feature>
<name>A0A915L0L7_ROMCU</name>
<reference evidence="4" key="1">
    <citation type="submission" date="2022-11" db="UniProtKB">
        <authorList>
            <consortium name="WormBaseParasite"/>
        </authorList>
    </citation>
    <scope>IDENTIFICATION</scope>
</reference>
<organism evidence="3 4">
    <name type="scientific">Romanomermis culicivorax</name>
    <name type="common">Nematode worm</name>
    <dbReference type="NCBI Taxonomy" id="13658"/>
    <lineage>
        <taxon>Eukaryota</taxon>
        <taxon>Metazoa</taxon>
        <taxon>Ecdysozoa</taxon>
        <taxon>Nematoda</taxon>
        <taxon>Enoplea</taxon>
        <taxon>Dorylaimia</taxon>
        <taxon>Mermithida</taxon>
        <taxon>Mermithoidea</taxon>
        <taxon>Mermithidae</taxon>
        <taxon>Romanomermis</taxon>
    </lineage>
</organism>
<protein>
    <submittedName>
        <fullName evidence="4">Uncharacterized protein</fullName>
    </submittedName>
</protein>
<keyword evidence="1" id="KW-0175">Coiled coil</keyword>
<evidence type="ECO:0000313" key="3">
    <source>
        <dbReference type="Proteomes" id="UP000887565"/>
    </source>
</evidence>
<dbReference type="AlphaFoldDB" id="A0A915L0L7"/>
<feature type="compositionally biased region" description="Polar residues" evidence="2">
    <location>
        <begin position="270"/>
        <end position="290"/>
    </location>
</feature>
<evidence type="ECO:0000313" key="4">
    <source>
        <dbReference type="WBParaSite" id="nRc.2.0.1.t44724-RA"/>
    </source>
</evidence>
<feature type="coiled-coil region" evidence="1">
    <location>
        <begin position="24"/>
        <end position="65"/>
    </location>
</feature>
<dbReference type="Proteomes" id="UP000887565">
    <property type="component" value="Unplaced"/>
</dbReference>
<feature type="compositionally biased region" description="Basic and acidic residues" evidence="2">
    <location>
        <begin position="153"/>
        <end position="162"/>
    </location>
</feature>
<feature type="region of interest" description="Disordered" evidence="2">
    <location>
        <begin position="267"/>
        <end position="299"/>
    </location>
</feature>